<dbReference type="InterPro" id="IPR036086">
    <property type="entry name" value="ParB/Sulfiredoxin_sf"/>
</dbReference>
<dbReference type="Proteomes" id="UP000651728">
    <property type="component" value="Unassembled WGS sequence"/>
</dbReference>
<accession>A0ABQ4FPK6</accession>
<gene>
    <name evidence="3" type="ORF">Mam01_69130</name>
</gene>
<sequence length="325" mass="35580">MTGDLEQLIDADGGQVTMVAVDSLVTGLSPRKSGEDREHVLLLAAVPDELPPILVHYPTMRVIDGAHRLAAARLRGAAHIAVRLFDGDEVEAFVLAVRANAAHGLPLSLSDRKAAAERILKLRPHWSDRYIASVAGISAKTVAEIRAAGAEILSPNARIGRDGRVRSVNAAEGRRIAMELIAENPEWSLRQIAKVAGISPETARDVRNKMRRQEDPVAGRRPRPQAPPVDDPDARDDLGELRQGIERLRSDPELIGSPAGRALLRLLSAHLAEVERWKRLGERVPPYLGGVPPYWGDIVASLAFECGNIWDEFAQRVQERVEETV</sequence>
<comment type="caution">
    <text evidence="3">The sequence shown here is derived from an EMBL/GenBank/DDBJ whole genome shotgun (WGS) entry which is preliminary data.</text>
</comment>
<dbReference type="SMART" id="SM00470">
    <property type="entry name" value="ParB"/>
    <property type="match status" value="1"/>
</dbReference>
<dbReference type="InterPro" id="IPR003115">
    <property type="entry name" value="ParB_N"/>
</dbReference>
<dbReference type="RefSeq" id="WP_239101834.1">
    <property type="nucleotide sequence ID" value="NZ_BAABEJ010000034.1"/>
</dbReference>
<evidence type="ECO:0000259" key="2">
    <source>
        <dbReference type="SMART" id="SM00470"/>
    </source>
</evidence>
<keyword evidence="4" id="KW-1185">Reference proteome</keyword>
<evidence type="ECO:0000313" key="3">
    <source>
        <dbReference type="EMBL" id="GIH36749.1"/>
    </source>
</evidence>
<reference evidence="3 4" key="1">
    <citation type="submission" date="2021-01" db="EMBL/GenBank/DDBJ databases">
        <title>Whole genome shotgun sequence of Microbispora amethystogenes NBRC 101907.</title>
        <authorList>
            <person name="Komaki H."/>
            <person name="Tamura T."/>
        </authorList>
    </citation>
    <scope>NUCLEOTIDE SEQUENCE [LARGE SCALE GENOMIC DNA]</scope>
    <source>
        <strain evidence="3 4">NBRC 101907</strain>
    </source>
</reference>
<feature type="domain" description="ParB-like N-terminal" evidence="2">
    <location>
        <begin position="17"/>
        <end position="101"/>
    </location>
</feature>
<evidence type="ECO:0000256" key="1">
    <source>
        <dbReference type="SAM" id="MobiDB-lite"/>
    </source>
</evidence>
<dbReference type="SUPFAM" id="SSF110849">
    <property type="entry name" value="ParB/Sulfiredoxin"/>
    <property type="match status" value="1"/>
</dbReference>
<protein>
    <recommendedName>
        <fullName evidence="2">ParB-like N-terminal domain-containing protein</fullName>
    </recommendedName>
</protein>
<name>A0ABQ4FPK6_9ACTN</name>
<evidence type="ECO:0000313" key="4">
    <source>
        <dbReference type="Proteomes" id="UP000651728"/>
    </source>
</evidence>
<organism evidence="3 4">
    <name type="scientific">Microbispora amethystogenes</name>
    <dbReference type="NCBI Taxonomy" id="1427754"/>
    <lineage>
        <taxon>Bacteria</taxon>
        <taxon>Bacillati</taxon>
        <taxon>Actinomycetota</taxon>
        <taxon>Actinomycetes</taxon>
        <taxon>Streptosporangiales</taxon>
        <taxon>Streptosporangiaceae</taxon>
        <taxon>Microbispora</taxon>
    </lineage>
</organism>
<proteinExistence type="predicted"/>
<dbReference type="EMBL" id="BOOB01000067">
    <property type="protein sequence ID" value="GIH36749.1"/>
    <property type="molecule type" value="Genomic_DNA"/>
</dbReference>
<feature type="region of interest" description="Disordered" evidence="1">
    <location>
        <begin position="203"/>
        <end position="237"/>
    </location>
</feature>
<feature type="compositionally biased region" description="Basic and acidic residues" evidence="1">
    <location>
        <begin position="203"/>
        <end position="218"/>
    </location>
</feature>